<reference evidence="6 8" key="1">
    <citation type="submission" date="2017-11" db="EMBL/GenBank/DDBJ databases">
        <title>The genome of Rhizophagus clarus HR1 reveals common genetic basis of auxotrophy among arbuscular mycorrhizal fungi.</title>
        <authorList>
            <person name="Kobayashi Y."/>
        </authorList>
    </citation>
    <scope>NUCLEOTIDE SEQUENCE [LARGE SCALE GENOMIC DNA]</scope>
    <source>
        <strain evidence="6 8">HR1</strain>
    </source>
</reference>
<dbReference type="PANTHER" id="PTHR44329:SF288">
    <property type="entry name" value="MITOGEN-ACTIVATED PROTEIN KINASE KINASE KINASE 20"/>
    <property type="match status" value="1"/>
</dbReference>
<evidence type="ECO:0000256" key="3">
    <source>
        <dbReference type="ARBA" id="ARBA00022777"/>
    </source>
</evidence>
<feature type="domain" description="Protein kinase" evidence="5">
    <location>
        <begin position="45"/>
        <end position="299"/>
    </location>
</feature>
<dbReference type="SUPFAM" id="SSF56112">
    <property type="entry name" value="Protein kinase-like (PK-like)"/>
    <property type="match status" value="1"/>
</dbReference>
<keyword evidence="1" id="KW-0808">Transferase</keyword>
<dbReference type="Gene3D" id="1.10.510.10">
    <property type="entry name" value="Transferase(Phosphotransferase) domain 1"/>
    <property type="match status" value="1"/>
</dbReference>
<name>A0A2Z6RGP5_9GLOM</name>
<dbReference type="Proteomes" id="UP000247702">
    <property type="component" value="Unassembled WGS sequence"/>
</dbReference>
<dbReference type="OrthoDB" id="10261027at2759"/>
<gene>
    <name evidence="7" type="ORF">RCL2_001717500</name>
    <name evidence="6" type="ORF">RclHR1_00190041</name>
</gene>
<comment type="caution">
    <text evidence="6">The sequence shown here is derived from an EMBL/GenBank/DDBJ whole genome shotgun (WGS) entry which is preliminary data.</text>
</comment>
<evidence type="ECO:0000256" key="2">
    <source>
        <dbReference type="ARBA" id="ARBA00022741"/>
    </source>
</evidence>
<evidence type="ECO:0000256" key="1">
    <source>
        <dbReference type="ARBA" id="ARBA00022679"/>
    </source>
</evidence>
<dbReference type="Proteomes" id="UP000615446">
    <property type="component" value="Unassembled WGS sequence"/>
</dbReference>
<evidence type="ECO:0000256" key="4">
    <source>
        <dbReference type="ARBA" id="ARBA00022840"/>
    </source>
</evidence>
<keyword evidence="4" id="KW-0067">ATP-binding</keyword>
<dbReference type="EMBL" id="BEXD01001001">
    <property type="protein sequence ID" value="GBB91628.1"/>
    <property type="molecule type" value="Genomic_DNA"/>
</dbReference>
<keyword evidence="2" id="KW-0547">Nucleotide-binding</keyword>
<dbReference type="GO" id="GO:0005524">
    <property type="term" value="F:ATP binding"/>
    <property type="evidence" value="ECO:0007669"/>
    <property type="project" value="UniProtKB-KW"/>
</dbReference>
<dbReference type="AlphaFoldDB" id="A0A2Z6RGP5"/>
<evidence type="ECO:0000313" key="8">
    <source>
        <dbReference type="Proteomes" id="UP000247702"/>
    </source>
</evidence>
<evidence type="ECO:0000313" key="6">
    <source>
        <dbReference type="EMBL" id="GBB91628.1"/>
    </source>
</evidence>
<evidence type="ECO:0000259" key="5">
    <source>
        <dbReference type="PROSITE" id="PS50011"/>
    </source>
</evidence>
<evidence type="ECO:0000313" key="7">
    <source>
        <dbReference type="EMBL" id="GES90318.1"/>
    </source>
</evidence>
<dbReference type="Pfam" id="PF00069">
    <property type="entry name" value="Pkinase"/>
    <property type="match status" value="1"/>
</dbReference>
<dbReference type="InterPro" id="IPR000719">
    <property type="entry name" value="Prot_kinase_dom"/>
</dbReference>
<dbReference type="InterPro" id="IPR011009">
    <property type="entry name" value="Kinase-like_dom_sf"/>
</dbReference>
<dbReference type="GO" id="GO:0004674">
    <property type="term" value="F:protein serine/threonine kinase activity"/>
    <property type="evidence" value="ECO:0007669"/>
    <property type="project" value="TreeGrafter"/>
</dbReference>
<dbReference type="InterPro" id="IPR051681">
    <property type="entry name" value="Ser/Thr_Kinases-Pseudokinases"/>
</dbReference>
<dbReference type="InterPro" id="IPR001245">
    <property type="entry name" value="Ser-Thr/Tyr_kinase_cat_dom"/>
</dbReference>
<organism evidence="6 8">
    <name type="scientific">Rhizophagus clarus</name>
    <dbReference type="NCBI Taxonomy" id="94130"/>
    <lineage>
        <taxon>Eukaryota</taxon>
        <taxon>Fungi</taxon>
        <taxon>Fungi incertae sedis</taxon>
        <taxon>Mucoromycota</taxon>
        <taxon>Glomeromycotina</taxon>
        <taxon>Glomeromycetes</taxon>
        <taxon>Glomerales</taxon>
        <taxon>Glomeraceae</taxon>
        <taxon>Rhizophagus</taxon>
    </lineage>
</organism>
<keyword evidence="3 7" id="KW-0418">Kinase</keyword>
<dbReference type="PRINTS" id="PR00109">
    <property type="entry name" value="TYRKINASE"/>
</dbReference>
<proteinExistence type="predicted"/>
<accession>A0A2Z6RGP5</accession>
<reference evidence="7" key="2">
    <citation type="submission" date="2019-10" db="EMBL/GenBank/DDBJ databases">
        <title>Conservation and host-specific expression of non-tandemly repeated heterogenous ribosome RNA gene in arbuscular mycorrhizal fungi.</title>
        <authorList>
            <person name="Maeda T."/>
            <person name="Kobayashi Y."/>
            <person name="Nakagawa T."/>
            <person name="Ezawa T."/>
            <person name="Yamaguchi K."/>
            <person name="Bino T."/>
            <person name="Nishimoto Y."/>
            <person name="Shigenobu S."/>
            <person name="Kawaguchi M."/>
        </authorList>
    </citation>
    <scope>NUCLEOTIDE SEQUENCE</scope>
    <source>
        <strain evidence="7">HR1</strain>
    </source>
</reference>
<keyword evidence="8" id="KW-1185">Reference proteome</keyword>
<dbReference type="PROSITE" id="PS50011">
    <property type="entry name" value="PROTEIN_KINASE_DOM"/>
    <property type="match status" value="1"/>
</dbReference>
<sequence>MKNCATTQEADIYMLRLEENTNDSLKILSDDKILQIVQRLEPRDFENFSEITSEGTAFIHIVVWKNTKVVIKKLAKSSMKEAINEICLTGLIGPNPNIILFYGVTKLEDEEKYSLVLEYADGGTLGTFLRDYTITFKWEKQLRFAKDITSAILWLHVKKGIIHGDLHPNNILIHKDTVKLVDFGRSCLKVSKCYNTEVWGVIPYVDPKMLNRETSYMLNEKSDIYSLGVIFWELISRSFPFNYETRDNHDVMLEILNGKREKPIPNTNVKFIELYQKCWEHEPDKRPDICQVDSDLSSIDSENNNVSTVYSKERETIKKIEIEDSDLSNCDKDCDLNAILTCQDPFLL</sequence>
<dbReference type="EMBL" id="BLAL01000194">
    <property type="protein sequence ID" value="GES90318.1"/>
    <property type="molecule type" value="Genomic_DNA"/>
</dbReference>
<protein>
    <submittedName>
        <fullName evidence="7">Kinase-like domain-containing protein</fullName>
    </submittedName>
</protein>
<dbReference type="PANTHER" id="PTHR44329">
    <property type="entry name" value="SERINE/THREONINE-PROTEIN KINASE TNNI3K-RELATED"/>
    <property type="match status" value="1"/>
</dbReference>